<dbReference type="GO" id="GO:0003677">
    <property type="term" value="F:DNA binding"/>
    <property type="evidence" value="ECO:0007669"/>
    <property type="project" value="UniProtKB-KW"/>
</dbReference>
<evidence type="ECO:0000256" key="1">
    <source>
        <dbReference type="ARBA" id="ARBA00023125"/>
    </source>
</evidence>
<keyword evidence="4" id="KW-1185">Reference proteome</keyword>
<keyword evidence="1 3" id="KW-0238">DNA-binding</keyword>
<dbReference type="InterPro" id="IPR036388">
    <property type="entry name" value="WH-like_DNA-bd_sf"/>
</dbReference>
<dbReference type="PANTHER" id="PTHR33164">
    <property type="entry name" value="TRANSCRIPTIONAL REGULATOR, MARR FAMILY"/>
    <property type="match status" value="1"/>
</dbReference>
<evidence type="ECO:0000313" key="4">
    <source>
        <dbReference type="Proteomes" id="UP000182762"/>
    </source>
</evidence>
<dbReference type="SUPFAM" id="SSF46785">
    <property type="entry name" value="Winged helix' DNA-binding domain"/>
    <property type="match status" value="1"/>
</dbReference>
<dbReference type="PANTHER" id="PTHR33164:SF102">
    <property type="entry name" value="TRANSCRIPTIONAL REGULATORY PROTEIN"/>
    <property type="match status" value="1"/>
</dbReference>
<dbReference type="InterPro" id="IPR000835">
    <property type="entry name" value="HTH_MarR-typ"/>
</dbReference>
<dbReference type="EMBL" id="FOXX01000004">
    <property type="protein sequence ID" value="SFQ54151.1"/>
    <property type="molecule type" value="Genomic_DNA"/>
</dbReference>
<proteinExistence type="predicted"/>
<sequence>MTKRNLYQAVKLFEDVLLTGSEVISKKVDQNLFDHVSKQQFELLNTLKIKGPSSPGNLALVQCVHKSAISNRLKKLLNKGLVQWENPDANDDKRSKLVSITPQGEKLISEMDKAIFAVIEDILSNIEDEKIDTFIDIFTTVKETLIAKGDSTDETNH</sequence>
<dbReference type="GeneID" id="93710587"/>
<dbReference type="Gene3D" id="1.10.10.10">
    <property type="entry name" value="Winged helix-like DNA-binding domain superfamily/Winged helix DNA-binding domain"/>
    <property type="match status" value="1"/>
</dbReference>
<protein>
    <submittedName>
        <fullName evidence="3">DNA-binding transcriptional regulator, MarR family</fullName>
    </submittedName>
</protein>
<dbReference type="InterPro" id="IPR036390">
    <property type="entry name" value="WH_DNA-bd_sf"/>
</dbReference>
<comment type="caution">
    <text evidence="3">The sequence shown here is derived from an EMBL/GenBank/DDBJ whole genome shotgun (WGS) entry which is preliminary data.</text>
</comment>
<dbReference type="SMART" id="SM00347">
    <property type="entry name" value="HTH_MARR"/>
    <property type="match status" value="1"/>
</dbReference>
<reference evidence="3 4" key="1">
    <citation type="submission" date="2016-10" db="EMBL/GenBank/DDBJ databases">
        <authorList>
            <person name="Varghese N."/>
            <person name="Submissions S."/>
        </authorList>
    </citation>
    <scope>NUCLEOTIDE SEQUENCE [LARGE SCALE GENOMIC DNA]</scope>
    <source>
        <strain evidence="3 4">DSM 13796</strain>
    </source>
</reference>
<evidence type="ECO:0000259" key="2">
    <source>
        <dbReference type="PROSITE" id="PS50995"/>
    </source>
</evidence>
<dbReference type="InterPro" id="IPR039422">
    <property type="entry name" value="MarR/SlyA-like"/>
</dbReference>
<dbReference type="Proteomes" id="UP000182762">
    <property type="component" value="Unassembled WGS sequence"/>
</dbReference>
<dbReference type="PROSITE" id="PS50995">
    <property type="entry name" value="HTH_MARR_2"/>
    <property type="match status" value="1"/>
</dbReference>
<organism evidence="3 4">
    <name type="scientific">Priestia endophytica DSM 13796</name>
    <dbReference type="NCBI Taxonomy" id="1121089"/>
    <lineage>
        <taxon>Bacteria</taxon>
        <taxon>Bacillati</taxon>
        <taxon>Bacillota</taxon>
        <taxon>Bacilli</taxon>
        <taxon>Bacillales</taxon>
        <taxon>Bacillaceae</taxon>
        <taxon>Priestia</taxon>
    </lineage>
</organism>
<accession>A0A1I5ZCE6</accession>
<feature type="domain" description="HTH marR-type" evidence="2">
    <location>
        <begin position="1"/>
        <end position="143"/>
    </location>
</feature>
<evidence type="ECO:0000313" key="3">
    <source>
        <dbReference type="EMBL" id="SFQ54151.1"/>
    </source>
</evidence>
<gene>
    <name evidence="3" type="ORF">SAMN02745910_01903</name>
</gene>
<name>A0A1I5ZCE6_9BACI</name>
<dbReference type="RefSeq" id="WP_061804382.1">
    <property type="nucleotide sequence ID" value="NZ_FOXX01000004.1"/>
</dbReference>
<dbReference type="Pfam" id="PF13463">
    <property type="entry name" value="HTH_27"/>
    <property type="match status" value="1"/>
</dbReference>